<dbReference type="CDD" id="cd00067">
    <property type="entry name" value="GAL4"/>
    <property type="match status" value="1"/>
</dbReference>
<dbReference type="InterPro" id="IPR001138">
    <property type="entry name" value="Zn2Cys6_DnaBD"/>
</dbReference>
<gene>
    <name evidence="7" type="ORF">BU23DRAFT_55309</name>
</gene>
<evidence type="ECO:0000256" key="5">
    <source>
        <dbReference type="ARBA" id="ARBA00023242"/>
    </source>
</evidence>
<dbReference type="GO" id="GO:0008270">
    <property type="term" value="F:zinc ion binding"/>
    <property type="evidence" value="ECO:0007669"/>
    <property type="project" value="InterPro"/>
</dbReference>
<sequence length="604" mass="68022">MQSLTVPASVSKRKQACKSCRQRKKRCDGERPSCALSRKWNMRCEYAVPAALHAGGELSSVNYAGTLLGSMRQPVAPWDLDTVLSLPDFDFDAISGRQDGIASQMSYPTPISNPEPFFLSSGHDTEIAGFPDPAFPSATVTNELVDIFFDKLYFFLPCLHKKTFLDELHVGHIEAQSPLLLYSLLSIAAGFHPDPTIKARQKDWFEQAKLLYDFTGRAPDSALRTVQGVVFLVYHAYTCGDFSACWLYIGKAWRQAASLSMNRMDAKHAVVMPVGLKDGADDEQRGFYNLREWKATTVIEQEECRRVLWILFMIDRNQSWPTGWPKAIDEKQFKLDIPVADSIFQSMSTDIDGSAIENITFTRNVNVLISSASGAKDPLNLFHYLIIAYILLGRASDLVHSIHDDPSSPEYAQECEEIDTYVVKLRVSMPRTASYVLDAPIEDRGQVVWLNAIINTVSILLNYRNVPFSDPNSVKDLLNKTLMAAKNTSQTIKDASRASIDLLLNIHIASSLYVACCVLMIHHRLEDDASLKNDIDFLELVFERMQDVFTVVGIKFILALKRDKERNREELLSLRERGYRGLLADCSKWGFVQDEVMKMGLTLT</sequence>
<protein>
    <recommendedName>
        <fullName evidence="6">Zn(2)-C6 fungal-type domain-containing protein</fullName>
    </recommendedName>
</protein>
<name>A0A6A5UJL3_9PLEO</name>
<dbReference type="GO" id="GO:0006351">
    <property type="term" value="P:DNA-templated transcription"/>
    <property type="evidence" value="ECO:0007669"/>
    <property type="project" value="InterPro"/>
</dbReference>
<keyword evidence="5" id="KW-0539">Nucleus</keyword>
<dbReference type="Proteomes" id="UP000800036">
    <property type="component" value="Unassembled WGS sequence"/>
</dbReference>
<dbReference type="GO" id="GO:0000981">
    <property type="term" value="F:DNA-binding transcription factor activity, RNA polymerase II-specific"/>
    <property type="evidence" value="ECO:0007669"/>
    <property type="project" value="InterPro"/>
</dbReference>
<keyword evidence="2" id="KW-0479">Metal-binding</keyword>
<evidence type="ECO:0000256" key="1">
    <source>
        <dbReference type="ARBA" id="ARBA00004123"/>
    </source>
</evidence>
<comment type="subcellular location">
    <subcellularLocation>
        <location evidence="1">Nucleus</location>
    </subcellularLocation>
</comment>
<keyword evidence="4" id="KW-0804">Transcription</keyword>
<evidence type="ECO:0000313" key="8">
    <source>
        <dbReference type="Proteomes" id="UP000800036"/>
    </source>
</evidence>
<keyword evidence="8" id="KW-1185">Reference proteome</keyword>
<organism evidence="7 8">
    <name type="scientific">Bimuria novae-zelandiae CBS 107.79</name>
    <dbReference type="NCBI Taxonomy" id="1447943"/>
    <lineage>
        <taxon>Eukaryota</taxon>
        <taxon>Fungi</taxon>
        <taxon>Dikarya</taxon>
        <taxon>Ascomycota</taxon>
        <taxon>Pezizomycotina</taxon>
        <taxon>Dothideomycetes</taxon>
        <taxon>Pleosporomycetidae</taxon>
        <taxon>Pleosporales</taxon>
        <taxon>Massarineae</taxon>
        <taxon>Didymosphaeriaceae</taxon>
        <taxon>Bimuria</taxon>
    </lineage>
</organism>
<evidence type="ECO:0000259" key="6">
    <source>
        <dbReference type="PROSITE" id="PS50048"/>
    </source>
</evidence>
<accession>A0A6A5UJL3</accession>
<dbReference type="InterPro" id="IPR050815">
    <property type="entry name" value="TF_fung"/>
</dbReference>
<evidence type="ECO:0000256" key="4">
    <source>
        <dbReference type="ARBA" id="ARBA00023163"/>
    </source>
</evidence>
<dbReference type="PANTHER" id="PTHR47338">
    <property type="entry name" value="ZN(II)2CYS6 TRANSCRIPTION FACTOR (EUROFUNG)-RELATED"/>
    <property type="match status" value="1"/>
</dbReference>
<dbReference type="GO" id="GO:0003677">
    <property type="term" value="F:DNA binding"/>
    <property type="evidence" value="ECO:0007669"/>
    <property type="project" value="InterPro"/>
</dbReference>
<proteinExistence type="predicted"/>
<dbReference type="AlphaFoldDB" id="A0A6A5UJL3"/>
<dbReference type="GO" id="GO:0005634">
    <property type="term" value="C:nucleus"/>
    <property type="evidence" value="ECO:0007669"/>
    <property type="project" value="UniProtKB-SubCell"/>
</dbReference>
<feature type="domain" description="Zn(2)-C6 fungal-type" evidence="6">
    <location>
        <begin position="16"/>
        <end position="46"/>
    </location>
</feature>
<dbReference type="CDD" id="cd12148">
    <property type="entry name" value="fungal_TF_MHR"/>
    <property type="match status" value="1"/>
</dbReference>
<dbReference type="SMART" id="SM00066">
    <property type="entry name" value="GAL4"/>
    <property type="match status" value="1"/>
</dbReference>
<dbReference type="PANTHER" id="PTHR47338:SF10">
    <property type="entry name" value="TRANSCRIPTION FACTOR DOMAIN-CONTAINING PROTEIN-RELATED"/>
    <property type="match status" value="1"/>
</dbReference>
<reference evidence="7" key="1">
    <citation type="journal article" date="2020" name="Stud. Mycol.">
        <title>101 Dothideomycetes genomes: a test case for predicting lifestyles and emergence of pathogens.</title>
        <authorList>
            <person name="Haridas S."/>
            <person name="Albert R."/>
            <person name="Binder M."/>
            <person name="Bloem J."/>
            <person name="Labutti K."/>
            <person name="Salamov A."/>
            <person name="Andreopoulos B."/>
            <person name="Baker S."/>
            <person name="Barry K."/>
            <person name="Bills G."/>
            <person name="Bluhm B."/>
            <person name="Cannon C."/>
            <person name="Castanera R."/>
            <person name="Culley D."/>
            <person name="Daum C."/>
            <person name="Ezra D."/>
            <person name="Gonzalez J."/>
            <person name="Henrissat B."/>
            <person name="Kuo A."/>
            <person name="Liang C."/>
            <person name="Lipzen A."/>
            <person name="Lutzoni F."/>
            <person name="Magnuson J."/>
            <person name="Mondo S."/>
            <person name="Nolan M."/>
            <person name="Ohm R."/>
            <person name="Pangilinan J."/>
            <person name="Park H.-J."/>
            <person name="Ramirez L."/>
            <person name="Alfaro M."/>
            <person name="Sun H."/>
            <person name="Tritt A."/>
            <person name="Yoshinaga Y."/>
            <person name="Zwiers L.-H."/>
            <person name="Turgeon B."/>
            <person name="Goodwin S."/>
            <person name="Spatafora J."/>
            <person name="Crous P."/>
            <person name="Grigoriev I."/>
        </authorList>
    </citation>
    <scope>NUCLEOTIDE SEQUENCE</scope>
    <source>
        <strain evidence="7">CBS 107.79</strain>
    </source>
</reference>
<evidence type="ECO:0000256" key="3">
    <source>
        <dbReference type="ARBA" id="ARBA00023015"/>
    </source>
</evidence>
<dbReference type="InterPro" id="IPR007219">
    <property type="entry name" value="XnlR_reg_dom"/>
</dbReference>
<dbReference type="OrthoDB" id="2943660at2759"/>
<dbReference type="PROSITE" id="PS50048">
    <property type="entry name" value="ZN2_CY6_FUNGAL_2"/>
    <property type="match status" value="1"/>
</dbReference>
<evidence type="ECO:0000313" key="7">
    <source>
        <dbReference type="EMBL" id="KAF1964530.1"/>
    </source>
</evidence>
<dbReference type="Pfam" id="PF04082">
    <property type="entry name" value="Fungal_trans"/>
    <property type="match status" value="1"/>
</dbReference>
<dbReference type="Gene3D" id="4.10.240.10">
    <property type="entry name" value="Zn(2)-C6 fungal-type DNA-binding domain"/>
    <property type="match status" value="1"/>
</dbReference>
<dbReference type="SUPFAM" id="SSF57701">
    <property type="entry name" value="Zn2/Cys6 DNA-binding domain"/>
    <property type="match status" value="1"/>
</dbReference>
<dbReference type="InterPro" id="IPR036864">
    <property type="entry name" value="Zn2-C6_fun-type_DNA-bd_sf"/>
</dbReference>
<keyword evidence="3" id="KW-0805">Transcription regulation</keyword>
<dbReference type="EMBL" id="ML976784">
    <property type="protein sequence ID" value="KAF1964530.1"/>
    <property type="molecule type" value="Genomic_DNA"/>
</dbReference>
<dbReference type="Pfam" id="PF00172">
    <property type="entry name" value="Zn_clus"/>
    <property type="match status" value="1"/>
</dbReference>
<dbReference type="SMART" id="SM00906">
    <property type="entry name" value="Fungal_trans"/>
    <property type="match status" value="1"/>
</dbReference>
<evidence type="ECO:0000256" key="2">
    <source>
        <dbReference type="ARBA" id="ARBA00022723"/>
    </source>
</evidence>